<feature type="compositionally biased region" description="Basic and acidic residues" evidence="1">
    <location>
        <begin position="7"/>
        <end position="29"/>
    </location>
</feature>
<dbReference type="EMBL" id="JAUQSZ010000012">
    <property type="protein sequence ID" value="MDO7843861.1"/>
    <property type="molecule type" value="Genomic_DNA"/>
</dbReference>
<comment type="caution">
    <text evidence="2">The sequence shown here is derived from an EMBL/GenBank/DDBJ whole genome shotgun (WGS) entry which is preliminary data.</text>
</comment>
<keyword evidence="3" id="KW-1185">Reference proteome</keyword>
<evidence type="ECO:0000256" key="1">
    <source>
        <dbReference type="SAM" id="MobiDB-lite"/>
    </source>
</evidence>
<reference evidence="2" key="1">
    <citation type="submission" date="2023-07" db="EMBL/GenBank/DDBJ databases">
        <authorList>
            <person name="Kim M.K."/>
        </authorList>
    </citation>
    <scope>NUCLEOTIDE SEQUENCE</scope>
    <source>
        <strain evidence="2">CA1-15</strain>
    </source>
</reference>
<organism evidence="2 3">
    <name type="scientific">Sphingomonas immobilis</name>
    <dbReference type="NCBI Taxonomy" id="3063997"/>
    <lineage>
        <taxon>Bacteria</taxon>
        <taxon>Pseudomonadati</taxon>
        <taxon>Pseudomonadota</taxon>
        <taxon>Alphaproteobacteria</taxon>
        <taxon>Sphingomonadales</taxon>
        <taxon>Sphingomonadaceae</taxon>
        <taxon>Sphingomonas</taxon>
    </lineage>
</organism>
<gene>
    <name evidence="2" type="ORF">Q5H94_16125</name>
</gene>
<evidence type="ECO:0000313" key="2">
    <source>
        <dbReference type="EMBL" id="MDO7843861.1"/>
    </source>
</evidence>
<name>A0ABT9A4H0_9SPHN</name>
<evidence type="ECO:0000313" key="3">
    <source>
        <dbReference type="Proteomes" id="UP001176468"/>
    </source>
</evidence>
<dbReference type="RefSeq" id="WP_304562320.1">
    <property type="nucleotide sequence ID" value="NZ_JAUQSZ010000012.1"/>
</dbReference>
<proteinExistence type="predicted"/>
<sequence>MTSQDAQRPDYYARRAAQERALAERSKDPSARLIHAELAARYAEMIAPVTA</sequence>
<dbReference type="Proteomes" id="UP001176468">
    <property type="component" value="Unassembled WGS sequence"/>
</dbReference>
<accession>A0ABT9A4H0</accession>
<feature type="region of interest" description="Disordered" evidence="1">
    <location>
        <begin position="1"/>
        <end position="29"/>
    </location>
</feature>
<protein>
    <submittedName>
        <fullName evidence="2">Uncharacterized protein</fullName>
    </submittedName>
</protein>